<dbReference type="GO" id="GO:0016491">
    <property type="term" value="F:oxidoreductase activity"/>
    <property type="evidence" value="ECO:0007669"/>
    <property type="project" value="InterPro"/>
</dbReference>
<accession>A0A1I0SAS8</accession>
<dbReference type="Proteomes" id="UP000199310">
    <property type="component" value="Unassembled WGS sequence"/>
</dbReference>
<protein>
    <submittedName>
        <fullName evidence="7">Peroxiredoxin</fullName>
    </submittedName>
</protein>
<dbReference type="InterPro" id="IPR013766">
    <property type="entry name" value="Thioredoxin_domain"/>
</dbReference>
<evidence type="ECO:0000256" key="3">
    <source>
        <dbReference type="ARBA" id="ARBA00023157"/>
    </source>
</evidence>
<keyword evidence="5" id="KW-0732">Signal</keyword>
<evidence type="ECO:0000313" key="7">
    <source>
        <dbReference type="EMBL" id="SEW53693.1"/>
    </source>
</evidence>
<evidence type="ECO:0000259" key="6">
    <source>
        <dbReference type="PROSITE" id="PS51352"/>
    </source>
</evidence>
<dbReference type="PROSITE" id="PS51257">
    <property type="entry name" value="PROKAR_LIPOPROTEIN"/>
    <property type="match status" value="1"/>
</dbReference>
<gene>
    <name evidence="7" type="ORF">SAMN04488122_5631</name>
</gene>
<proteinExistence type="predicted"/>
<dbReference type="PANTHER" id="PTHR42852">
    <property type="entry name" value="THIOL:DISULFIDE INTERCHANGE PROTEIN DSBE"/>
    <property type="match status" value="1"/>
</dbReference>
<feature type="signal peptide" evidence="5">
    <location>
        <begin position="1"/>
        <end position="20"/>
    </location>
</feature>
<organism evidence="7 8">
    <name type="scientific">Chitinophaga arvensicola</name>
    <dbReference type="NCBI Taxonomy" id="29529"/>
    <lineage>
        <taxon>Bacteria</taxon>
        <taxon>Pseudomonadati</taxon>
        <taxon>Bacteroidota</taxon>
        <taxon>Chitinophagia</taxon>
        <taxon>Chitinophagales</taxon>
        <taxon>Chitinophagaceae</taxon>
        <taxon>Chitinophaga</taxon>
    </lineage>
</organism>
<dbReference type="EMBL" id="FOJG01000002">
    <property type="protein sequence ID" value="SEW53693.1"/>
    <property type="molecule type" value="Genomic_DNA"/>
</dbReference>
<evidence type="ECO:0000313" key="8">
    <source>
        <dbReference type="Proteomes" id="UP000199310"/>
    </source>
</evidence>
<dbReference type="AlphaFoldDB" id="A0A1I0SAS8"/>
<comment type="subcellular location">
    <subcellularLocation>
        <location evidence="1">Cell envelope</location>
    </subcellularLocation>
</comment>
<dbReference type="CDD" id="cd02966">
    <property type="entry name" value="TlpA_like_family"/>
    <property type="match status" value="1"/>
</dbReference>
<keyword evidence="3" id="KW-1015">Disulfide bond</keyword>
<sequence>MKKLWIYCMAGIGMAFTACNNGNAAKNLANGVWQAKLHRADGAAIVFNFEVKDTAGNKVLYVINANDKLLVDDVKVTGDSLFIKMPFFDSEFKAKLSSDSAVEGLWIRHLADKDVSIPFSAVAGKAERFAVNTPATVNVSGRWVTQFVSSKDKDKAPSTAIGEFKQSGNIVHGTFLTTTGDYRFLDGVVDGDTLRLSTFDGSHAYLFTARVGKDSITDGRFFAGIGDGLEFWSAVKNDTAALQDERTIATMKPGQQQLDFSFPDLNGNKVSIKDDRFKNKVVIITLMGSWCPNCMDETGFLSKWYEKNKDRGVEVIGLAYERTTDFEKSKHALEGFLKRFDVKYPVLITGVTPADPEKGPKTLPQLTAIKGFPTTIFINKKGDVQEVHTGFSGPGTGEHYEQFQADFNRLVSNMLDAK</sequence>
<evidence type="ECO:0000256" key="1">
    <source>
        <dbReference type="ARBA" id="ARBA00004196"/>
    </source>
</evidence>
<feature type="domain" description="Thioredoxin" evidence="6">
    <location>
        <begin position="251"/>
        <end position="412"/>
    </location>
</feature>
<reference evidence="8" key="1">
    <citation type="submission" date="2016-10" db="EMBL/GenBank/DDBJ databases">
        <authorList>
            <person name="Varghese N."/>
            <person name="Submissions S."/>
        </authorList>
    </citation>
    <scope>NUCLEOTIDE SEQUENCE [LARGE SCALE GENOMIC DNA]</scope>
    <source>
        <strain evidence="8">DSM 3695</strain>
    </source>
</reference>
<dbReference type="Gene3D" id="3.40.30.10">
    <property type="entry name" value="Glutaredoxin"/>
    <property type="match status" value="1"/>
</dbReference>
<dbReference type="InterPro" id="IPR013740">
    <property type="entry name" value="Redoxin"/>
</dbReference>
<dbReference type="PANTHER" id="PTHR42852:SF6">
    <property type="entry name" value="THIOL:DISULFIDE INTERCHANGE PROTEIN DSBE"/>
    <property type="match status" value="1"/>
</dbReference>
<dbReference type="SUPFAM" id="SSF52833">
    <property type="entry name" value="Thioredoxin-like"/>
    <property type="match status" value="1"/>
</dbReference>
<dbReference type="GO" id="GO:0030313">
    <property type="term" value="C:cell envelope"/>
    <property type="evidence" value="ECO:0007669"/>
    <property type="project" value="UniProtKB-SubCell"/>
</dbReference>
<keyword evidence="8" id="KW-1185">Reference proteome</keyword>
<dbReference type="Pfam" id="PF08534">
    <property type="entry name" value="Redoxin"/>
    <property type="match status" value="1"/>
</dbReference>
<dbReference type="InterPro" id="IPR036249">
    <property type="entry name" value="Thioredoxin-like_sf"/>
</dbReference>
<feature type="chain" id="PRO_5011566048" evidence="5">
    <location>
        <begin position="21"/>
        <end position="418"/>
    </location>
</feature>
<dbReference type="OrthoDB" id="616241at2"/>
<dbReference type="RefSeq" id="WP_089900980.1">
    <property type="nucleotide sequence ID" value="NZ_FOJG01000002.1"/>
</dbReference>
<dbReference type="PROSITE" id="PS51352">
    <property type="entry name" value="THIOREDOXIN_2"/>
    <property type="match status" value="1"/>
</dbReference>
<dbReference type="GO" id="GO:0017004">
    <property type="term" value="P:cytochrome complex assembly"/>
    <property type="evidence" value="ECO:0007669"/>
    <property type="project" value="UniProtKB-KW"/>
</dbReference>
<keyword evidence="4" id="KW-0676">Redox-active center</keyword>
<keyword evidence="2" id="KW-0201">Cytochrome c-type biogenesis</keyword>
<evidence type="ECO:0000256" key="4">
    <source>
        <dbReference type="ARBA" id="ARBA00023284"/>
    </source>
</evidence>
<dbReference type="STRING" id="29529.SAMN04488122_5631"/>
<evidence type="ECO:0000256" key="2">
    <source>
        <dbReference type="ARBA" id="ARBA00022748"/>
    </source>
</evidence>
<dbReference type="InterPro" id="IPR050553">
    <property type="entry name" value="Thioredoxin_ResA/DsbE_sf"/>
</dbReference>
<evidence type="ECO:0000256" key="5">
    <source>
        <dbReference type="SAM" id="SignalP"/>
    </source>
</evidence>
<name>A0A1I0SAS8_9BACT</name>